<dbReference type="SUPFAM" id="SSF54928">
    <property type="entry name" value="RNA-binding domain, RBD"/>
    <property type="match status" value="3"/>
</dbReference>
<sequence length="1046" mass="116571">MHPRGKFLAGHLSAFYIAPATTAALISRNHNDWAHLQLLRRTPSSDAGTMNQVHFGRTSARRRNAMILENNSGDGDDEDRPKEGEERVGGRSRVFMATPFHPHHKERLFSVSKGFLANLRLALFHLVLIFATVAYIIAGAYLFTKIEHQAELDRYQSYHSIYKNFVQNLIYDSSGNRSVSEVENMIDAFTSINFRAFKDGLKPTDFLVPQETSRWSMISAIFFTTTVLTSIGYGNLIPISTGGKIFCVGYAIFGIPLTLVTIADLAKFVADMLIMDPTEDPKTGRQLLVLVFLLGYMTISACVYTILEPMWSFLDSFYFCLVSLLTVGFGDLYPSGTVEYMLCSIVFIFIGLILTTLAVDVSGSVGIAKMHSIGRGFDAMKMLNVLRVRKSEFVAKGAVSWSAAAGRAGRRLDGQQPQQPRWFAYVPKDALTIPYIDESANVSSRTTTTTHTIVTTFYTSSEDANNNNATSSYHNISTHFVNITPDDVCKFFDENPTQSIIFAKGAEPIRHVLIPLFVSNERYVPHQIHQYYDIQHLYYKGGVEDENQMEEEDVDVAEEDDVAIARAIMEMSEETLQKLQKRVHIDYRPAPISEDHDSGPDGDTVVCRARGLPWQASDMHVAQFFAGLDIVPGGIALCLSSEGRRNGEVLVLFASQESRDLALKRHRNFLLSRYIEVYKAGFDEFMQVATGSSAEAMDFVSANAVIVRMRGLPYDCTDTQIRAFFEPLKLTEKILFITRTDGRPTGDAFVQFETEEDAQQGLLKHRQVIGQRYIELFKSTAAEVQQVVKRCNLINSAPVVANAVEVSDEKKKDCVRLRGLPYEATVQHIVNFLGDFANMVKFQGVHMVYNNQGNPSGEAFIQMISEQAAAATASGVHNNFMCVGKKKRYIEVFQSSAEELNLQHLVHQQQQPQAAPQALGFLAHLPPPAPGAQQIWTSYPSPPISPILPGQVTQLIIYGIHLSIGVPELVANFTTPDHTVENVMFTRWPTHLCPGEAILTLRSRAVPTQTAQTSPLSQISQISAYSHHHHPTGLPPNFPLQPILME</sequence>
<evidence type="ECO:0000259" key="15">
    <source>
        <dbReference type="PROSITE" id="PS50102"/>
    </source>
</evidence>
<dbReference type="PROSITE" id="PS50102">
    <property type="entry name" value="RRM"/>
    <property type="match status" value="1"/>
</dbReference>
<keyword evidence="3 11" id="KW-0812">Transmembrane</keyword>
<feature type="transmembrane region" description="Helical" evidence="13">
    <location>
        <begin position="122"/>
        <end position="144"/>
    </location>
</feature>
<evidence type="ECO:0000256" key="12">
    <source>
        <dbReference type="SAM" id="MobiDB-lite"/>
    </source>
</evidence>
<feature type="transmembrane region" description="Helical" evidence="13">
    <location>
        <begin position="287"/>
        <end position="307"/>
    </location>
</feature>
<dbReference type="InterPro" id="IPR003280">
    <property type="entry name" value="2pore_dom_K_chnl"/>
</dbReference>
<keyword evidence="17" id="KW-1185">Reference proteome</keyword>
<reference evidence="16 17" key="1">
    <citation type="submission" date="2022-04" db="EMBL/GenBank/DDBJ databases">
        <title>Chromosome-level reference genomes for two strains of Caenorhabditis briggsae: an improved platform for comparative genomics.</title>
        <authorList>
            <person name="Stevens L."/>
            <person name="Andersen E."/>
        </authorList>
    </citation>
    <scope>NUCLEOTIDE SEQUENCE [LARGE SCALE GENOMIC DNA]</scope>
    <source>
        <strain evidence="16">VX34</strain>
        <tissue evidence="16">Whole-organism</tissue>
    </source>
</reference>
<dbReference type="Proteomes" id="UP000829354">
    <property type="component" value="Chromosome II"/>
</dbReference>
<accession>A0AAE9J6H5</accession>
<keyword evidence="2 11" id="KW-0813">Transport</keyword>
<dbReference type="FunFam" id="1.10.287.70:FF:000269">
    <property type="entry name" value="TWiK family of potassium channels"/>
    <property type="match status" value="1"/>
</dbReference>
<evidence type="ECO:0000256" key="10">
    <source>
        <dbReference type="PROSITE-ProRule" id="PRU00176"/>
    </source>
</evidence>
<protein>
    <recommendedName>
        <fullName evidence="15">RRM domain-containing protein</fullName>
    </recommendedName>
</protein>
<dbReference type="InterPro" id="IPR000504">
    <property type="entry name" value="RRM_dom"/>
</dbReference>
<comment type="similarity">
    <text evidence="11">Belongs to the two pore domain potassium channel (TC 1.A.1.8) family.</text>
</comment>
<evidence type="ECO:0000256" key="4">
    <source>
        <dbReference type="ARBA" id="ARBA00022737"/>
    </source>
</evidence>
<feature type="signal peptide" evidence="14">
    <location>
        <begin position="1"/>
        <end position="23"/>
    </location>
</feature>
<evidence type="ECO:0000256" key="8">
    <source>
        <dbReference type="ARBA" id="ARBA00023136"/>
    </source>
</evidence>
<dbReference type="AlphaFoldDB" id="A0AAE9J6H5"/>
<keyword evidence="4" id="KW-0677">Repeat</keyword>
<gene>
    <name evidence="16" type="ORF">L5515_013076</name>
</gene>
<keyword evidence="5 10" id="KW-0694">RNA-binding</keyword>
<dbReference type="PANTHER" id="PTHR13976">
    <property type="entry name" value="HETEROGENEOUS NUCLEAR RIBONUCLEOPROTEIN-RELATED"/>
    <property type="match status" value="1"/>
</dbReference>
<dbReference type="InterPro" id="IPR013099">
    <property type="entry name" value="K_chnl_dom"/>
</dbReference>
<evidence type="ECO:0000256" key="1">
    <source>
        <dbReference type="ARBA" id="ARBA00004141"/>
    </source>
</evidence>
<evidence type="ECO:0000256" key="5">
    <source>
        <dbReference type="ARBA" id="ARBA00022884"/>
    </source>
</evidence>
<dbReference type="CDD" id="cd12508">
    <property type="entry name" value="RRM2_ESRPs_Fusilli"/>
    <property type="match status" value="1"/>
</dbReference>
<dbReference type="Gene3D" id="3.30.70.330">
    <property type="match status" value="3"/>
</dbReference>
<keyword evidence="7 11" id="KW-0406">Ion transport</keyword>
<evidence type="ECO:0000256" key="14">
    <source>
        <dbReference type="SAM" id="SignalP"/>
    </source>
</evidence>
<keyword evidence="6 13" id="KW-1133">Transmembrane helix</keyword>
<keyword evidence="9 11" id="KW-0407">Ion channel</keyword>
<dbReference type="GO" id="GO:0016020">
    <property type="term" value="C:membrane"/>
    <property type="evidence" value="ECO:0007669"/>
    <property type="project" value="UniProtKB-SubCell"/>
</dbReference>
<dbReference type="InterPro" id="IPR012677">
    <property type="entry name" value="Nucleotide-bd_a/b_plait_sf"/>
</dbReference>
<evidence type="ECO:0000256" key="13">
    <source>
        <dbReference type="SAM" id="Phobius"/>
    </source>
</evidence>
<keyword evidence="8 13" id="KW-0472">Membrane</keyword>
<dbReference type="GO" id="GO:0003723">
    <property type="term" value="F:RNA binding"/>
    <property type="evidence" value="ECO:0007669"/>
    <property type="project" value="UniProtKB-UniRule"/>
</dbReference>
<feature type="region of interest" description="Disordered" evidence="12">
    <location>
        <begin position="69"/>
        <end position="88"/>
    </location>
</feature>
<dbReference type="InterPro" id="IPR050666">
    <property type="entry name" value="ESRP"/>
</dbReference>
<dbReference type="GO" id="GO:0005267">
    <property type="term" value="F:potassium channel activity"/>
    <property type="evidence" value="ECO:0007669"/>
    <property type="project" value="InterPro"/>
</dbReference>
<evidence type="ECO:0000313" key="17">
    <source>
        <dbReference type="Proteomes" id="UP000829354"/>
    </source>
</evidence>
<organism evidence="16 17">
    <name type="scientific">Caenorhabditis briggsae</name>
    <dbReference type="NCBI Taxonomy" id="6238"/>
    <lineage>
        <taxon>Eukaryota</taxon>
        <taxon>Metazoa</taxon>
        <taxon>Ecdysozoa</taxon>
        <taxon>Nematoda</taxon>
        <taxon>Chromadorea</taxon>
        <taxon>Rhabditida</taxon>
        <taxon>Rhabditina</taxon>
        <taxon>Rhabditomorpha</taxon>
        <taxon>Rhabditoidea</taxon>
        <taxon>Rhabditidae</taxon>
        <taxon>Peloderinae</taxon>
        <taxon>Caenorhabditis</taxon>
    </lineage>
</organism>
<dbReference type="Pfam" id="PF00076">
    <property type="entry name" value="RRM_1"/>
    <property type="match status" value="1"/>
</dbReference>
<feature type="domain" description="RRM" evidence="15">
    <location>
        <begin position="705"/>
        <end position="781"/>
    </location>
</feature>
<evidence type="ECO:0000256" key="3">
    <source>
        <dbReference type="ARBA" id="ARBA00022692"/>
    </source>
</evidence>
<dbReference type="Pfam" id="PF07885">
    <property type="entry name" value="Ion_trans_2"/>
    <property type="match status" value="2"/>
</dbReference>
<dbReference type="InterPro" id="IPR035979">
    <property type="entry name" value="RBD_domain_sf"/>
</dbReference>
<evidence type="ECO:0000256" key="6">
    <source>
        <dbReference type="ARBA" id="ARBA00022989"/>
    </source>
</evidence>
<dbReference type="SUPFAM" id="SSF81324">
    <property type="entry name" value="Voltage-gated potassium channels"/>
    <property type="match status" value="2"/>
</dbReference>
<feature type="transmembrane region" description="Helical" evidence="13">
    <location>
        <begin position="243"/>
        <end position="266"/>
    </location>
</feature>
<name>A0AAE9J6H5_CAEBR</name>
<feature type="chain" id="PRO_5042064190" description="RRM domain-containing protein" evidence="14">
    <location>
        <begin position="24"/>
        <end position="1046"/>
    </location>
</feature>
<dbReference type="SMART" id="SM00360">
    <property type="entry name" value="RRM"/>
    <property type="match status" value="3"/>
</dbReference>
<evidence type="ECO:0000313" key="16">
    <source>
        <dbReference type="EMBL" id="UMM15793.1"/>
    </source>
</evidence>
<comment type="subcellular location">
    <subcellularLocation>
        <location evidence="1">Membrane</location>
        <topology evidence="1">Multi-pass membrane protein</topology>
    </subcellularLocation>
</comment>
<feature type="transmembrane region" description="Helical" evidence="13">
    <location>
        <begin position="313"/>
        <end position="333"/>
    </location>
</feature>
<dbReference type="Gene3D" id="1.10.287.70">
    <property type="match status" value="1"/>
</dbReference>
<proteinExistence type="inferred from homology"/>
<evidence type="ECO:0000256" key="11">
    <source>
        <dbReference type="RuleBase" id="RU003857"/>
    </source>
</evidence>
<feature type="transmembrane region" description="Helical" evidence="13">
    <location>
        <begin position="215"/>
        <end position="237"/>
    </location>
</feature>
<evidence type="ECO:0000256" key="7">
    <source>
        <dbReference type="ARBA" id="ARBA00023065"/>
    </source>
</evidence>
<feature type="transmembrane region" description="Helical" evidence="13">
    <location>
        <begin position="340"/>
        <end position="359"/>
    </location>
</feature>
<dbReference type="PRINTS" id="PR01333">
    <property type="entry name" value="2POREKCHANEL"/>
</dbReference>
<dbReference type="EMBL" id="CP092621">
    <property type="protein sequence ID" value="UMM15793.1"/>
    <property type="molecule type" value="Genomic_DNA"/>
</dbReference>
<evidence type="ECO:0000256" key="2">
    <source>
        <dbReference type="ARBA" id="ARBA00022448"/>
    </source>
</evidence>
<keyword evidence="14" id="KW-0732">Signal</keyword>
<evidence type="ECO:0000256" key="9">
    <source>
        <dbReference type="ARBA" id="ARBA00023303"/>
    </source>
</evidence>
<feature type="compositionally biased region" description="Basic and acidic residues" evidence="12">
    <location>
        <begin position="79"/>
        <end position="88"/>
    </location>
</feature>